<dbReference type="EC" id="2.4.2.30" evidence="1"/>
<evidence type="ECO:0000313" key="11">
    <source>
        <dbReference type="WBParaSite" id="PTRK_0001629200.1"/>
    </source>
</evidence>
<comment type="catalytic activity">
    <reaction evidence="7">
        <text>NAD(+) + (ADP-D-ribosyl)n-acceptor = nicotinamide + (ADP-D-ribosyl)n+1-acceptor + H(+).</text>
        <dbReference type="EC" id="2.4.2.30"/>
    </reaction>
</comment>
<evidence type="ECO:0000259" key="9">
    <source>
        <dbReference type="PROSITE" id="PS50105"/>
    </source>
</evidence>
<evidence type="ECO:0000256" key="7">
    <source>
        <dbReference type="ARBA" id="ARBA00033987"/>
    </source>
</evidence>
<dbReference type="PROSITE" id="PS50297">
    <property type="entry name" value="ANK_REP_REGION"/>
    <property type="match status" value="3"/>
</dbReference>
<feature type="repeat" description="ANK" evidence="8">
    <location>
        <begin position="147"/>
        <end position="179"/>
    </location>
</feature>
<dbReference type="InterPro" id="IPR013761">
    <property type="entry name" value="SAM/pointed_sf"/>
</dbReference>
<dbReference type="SMART" id="SM00248">
    <property type="entry name" value="ANK"/>
    <property type="match status" value="5"/>
</dbReference>
<dbReference type="SMART" id="SM00454">
    <property type="entry name" value="SAM"/>
    <property type="match status" value="1"/>
</dbReference>
<dbReference type="PROSITE" id="PS50105">
    <property type="entry name" value="SAM_DOMAIN"/>
    <property type="match status" value="1"/>
</dbReference>
<keyword evidence="10" id="KW-1185">Reference proteome</keyword>
<dbReference type="Gene3D" id="1.10.150.50">
    <property type="entry name" value="Transcription Factor, Ets-1"/>
    <property type="match status" value="1"/>
</dbReference>
<feature type="domain" description="SAM" evidence="9">
    <location>
        <begin position="272"/>
        <end position="331"/>
    </location>
</feature>
<keyword evidence="4" id="KW-0677">Repeat</keyword>
<dbReference type="InterPro" id="IPR002110">
    <property type="entry name" value="Ankyrin_rpt"/>
</dbReference>
<accession>A0A0N5A3T8</accession>
<sequence length="446" mass="49781">MPVIPRIVRFSSQKPIEHEIPESIVETVETPSINAILSIPLPRRLSDSEFNIEIHTASSTEKEATEYLLKNKANPNATNQTKWTPLMYAAYLGHTSICELLLKKGAGLNNQNQKGQTALMLAATCGHDLTVKILIKEGADTNKQDCSGQTALHYAVTSSQVGTVEYLLAYGANPNLADIHGMTATLESCSIGHEKILSLLLKNKGNPLLLNKKGENGVNLVGDSPTLLSVLRKHGTIIAEKKKLGITNITINATNKNSEIESSKSAQKITYTIPEMLKALKLEKYASNFEINKIDMTNFFTLNDEELEEMGIKAFGPKKKLLNIIQRYQQTGIFDLIQDNPEGTEGSGQTVEEMININNQMTTKLNDCQRRLYICEEETKQQKKIIEKQQNIINKLSTTNEMIVDKIKELSTDISMNQFGIYDANQLAKLQERIMNCIKDFYSNNN</sequence>
<dbReference type="PANTHER" id="PTHR24171">
    <property type="entry name" value="ANKYRIN REPEAT DOMAIN-CONTAINING PROTEIN 39-RELATED"/>
    <property type="match status" value="1"/>
</dbReference>
<keyword evidence="3" id="KW-0548">Nucleotidyltransferase</keyword>
<evidence type="ECO:0000313" key="10">
    <source>
        <dbReference type="Proteomes" id="UP000038045"/>
    </source>
</evidence>
<keyword evidence="3" id="KW-0808">Transferase</keyword>
<evidence type="ECO:0000256" key="2">
    <source>
        <dbReference type="ARBA" id="ARBA00022676"/>
    </source>
</evidence>
<feature type="repeat" description="ANK" evidence="8">
    <location>
        <begin position="114"/>
        <end position="146"/>
    </location>
</feature>
<proteinExistence type="inferred from homology"/>
<name>A0A0N5A3T8_PARTI</name>
<dbReference type="SUPFAM" id="SSF48403">
    <property type="entry name" value="Ankyrin repeat"/>
    <property type="match status" value="1"/>
</dbReference>
<comment type="similarity">
    <text evidence="6">Belongs to the ARTD/PARP family.</text>
</comment>
<organism evidence="10 11">
    <name type="scientific">Parastrongyloides trichosuri</name>
    <name type="common">Possum-specific nematode worm</name>
    <dbReference type="NCBI Taxonomy" id="131310"/>
    <lineage>
        <taxon>Eukaryota</taxon>
        <taxon>Metazoa</taxon>
        <taxon>Ecdysozoa</taxon>
        <taxon>Nematoda</taxon>
        <taxon>Chromadorea</taxon>
        <taxon>Rhabditida</taxon>
        <taxon>Tylenchina</taxon>
        <taxon>Panagrolaimomorpha</taxon>
        <taxon>Strongyloidoidea</taxon>
        <taxon>Strongyloididae</taxon>
        <taxon>Parastrongyloides</taxon>
    </lineage>
</organism>
<protein>
    <recommendedName>
        <fullName evidence="1">NAD(+) ADP-ribosyltransferase</fullName>
        <ecNumber evidence="1">2.4.2.30</ecNumber>
    </recommendedName>
</protein>
<dbReference type="InterPro" id="IPR001660">
    <property type="entry name" value="SAM"/>
</dbReference>
<reference evidence="11" key="1">
    <citation type="submission" date="2017-02" db="UniProtKB">
        <authorList>
            <consortium name="WormBaseParasite"/>
        </authorList>
    </citation>
    <scope>IDENTIFICATION</scope>
</reference>
<dbReference type="AlphaFoldDB" id="A0A0N5A3T8"/>
<dbReference type="Gene3D" id="1.25.40.20">
    <property type="entry name" value="Ankyrin repeat-containing domain"/>
    <property type="match status" value="2"/>
</dbReference>
<dbReference type="GO" id="GO:0003950">
    <property type="term" value="F:NAD+ poly-ADP-ribosyltransferase activity"/>
    <property type="evidence" value="ECO:0007669"/>
    <property type="project" value="UniProtKB-EC"/>
</dbReference>
<dbReference type="STRING" id="131310.A0A0N5A3T8"/>
<dbReference type="PANTHER" id="PTHR24171:SF9">
    <property type="entry name" value="ANKYRIN REPEAT DOMAIN-CONTAINING PROTEIN 39"/>
    <property type="match status" value="1"/>
</dbReference>
<keyword evidence="2" id="KW-0328">Glycosyltransferase</keyword>
<dbReference type="SUPFAM" id="SSF47769">
    <property type="entry name" value="SAM/Pointed domain"/>
    <property type="match status" value="1"/>
</dbReference>
<dbReference type="GO" id="GO:0016779">
    <property type="term" value="F:nucleotidyltransferase activity"/>
    <property type="evidence" value="ECO:0007669"/>
    <property type="project" value="UniProtKB-KW"/>
</dbReference>
<evidence type="ECO:0000256" key="3">
    <source>
        <dbReference type="ARBA" id="ARBA00022695"/>
    </source>
</evidence>
<dbReference type="Proteomes" id="UP000038045">
    <property type="component" value="Unplaced"/>
</dbReference>
<dbReference type="Pfam" id="PF00536">
    <property type="entry name" value="SAM_1"/>
    <property type="match status" value="1"/>
</dbReference>
<evidence type="ECO:0000256" key="5">
    <source>
        <dbReference type="ARBA" id="ARBA00023043"/>
    </source>
</evidence>
<evidence type="ECO:0000256" key="1">
    <source>
        <dbReference type="ARBA" id="ARBA00012020"/>
    </source>
</evidence>
<feature type="repeat" description="ANK" evidence="8">
    <location>
        <begin position="81"/>
        <end position="113"/>
    </location>
</feature>
<evidence type="ECO:0000256" key="8">
    <source>
        <dbReference type="PROSITE-ProRule" id="PRU00023"/>
    </source>
</evidence>
<evidence type="ECO:0000256" key="6">
    <source>
        <dbReference type="ARBA" id="ARBA00024347"/>
    </source>
</evidence>
<dbReference type="PROSITE" id="PS50088">
    <property type="entry name" value="ANK_REPEAT"/>
    <property type="match status" value="3"/>
</dbReference>
<dbReference type="WBParaSite" id="PTRK_0001629200.1">
    <property type="protein sequence ID" value="PTRK_0001629200.1"/>
    <property type="gene ID" value="PTRK_0001629200"/>
</dbReference>
<dbReference type="Pfam" id="PF12796">
    <property type="entry name" value="Ank_2"/>
    <property type="match status" value="1"/>
</dbReference>
<dbReference type="InterPro" id="IPR036770">
    <property type="entry name" value="Ankyrin_rpt-contain_sf"/>
</dbReference>
<keyword evidence="5 8" id="KW-0040">ANK repeat</keyword>
<dbReference type="Pfam" id="PF00023">
    <property type="entry name" value="Ank"/>
    <property type="match status" value="1"/>
</dbReference>
<evidence type="ECO:0000256" key="4">
    <source>
        <dbReference type="ARBA" id="ARBA00022737"/>
    </source>
</evidence>